<dbReference type="GO" id="GO:0016746">
    <property type="term" value="F:acyltransferase activity"/>
    <property type="evidence" value="ECO:0007669"/>
    <property type="project" value="UniProtKB-KW"/>
</dbReference>
<dbReference type="InterPro" id="IPR051531">
    <property type="entry name" value="N-acetyltransferase"/>
</dbReference>
<dbReference type="Gene3D" id="3.40.630.30">
    <property type="match status" value="1"/>
</dbReference>
<dbReference type="PANTHER" id="PTHR43792:SF1">
    <property type="entry name" value="N-ACETYLTRANSFERASE DOMAIN-CONTAINING PROTEIN"/>
    <property type="match status" value="1"/>
</dbReference>
<keyword evidence="3" id="KW-1185">Reference proteome</keyword>
<dbReference type="Pfam" id="PF13302">
    <property type="entry name" value="Acetyltransf_3"/>
    <property type="match status" value="1"/>
</dbReference>
<protein>
    <submittedName>
        <fullName evidence="2">GNAT family N-acetyltransferase</fullName>
        <ecNumber evidence="2">2.3.-.-</ecNumber>
    </submittedName>
</protein>
<keyword evidence="2" id="KW-0012">Acyltransferase</keyword>
<dbReference type="RefSeq" id="WP_380861379.1">
    <property type="nucleotide sequence ID" value="NZ_JBHRXV010000010.1"/>
</dbReference>
<keyword evidence="2" id="KW-0808">Transferase</keyword>
<dbReference type="PANTHER" id="PTHR43792">
    <property type="entry name" value="GNAT FAMILY, PUTATIVE (AFU_ORTHOLOGUE AFUA_3G00765)-RELATED-RELATED"/>
    <property type="match status" value="1"/>
</dbReference>
<dbReference type="InterPro" id="IPR016181">
    <property type="entry name" value="Acyl_CoA_acyltransferase"/>
</dbReference>
<comment type="caution">
    <text evidence="2">The sequence shown here is derived from an EMBL/GenBank/DDBJ whole genome shotgun (WGS) entry which is preliminary data.</text>
</comment>
<feature type="domain" description="N-acetyltransferase" evidence="1">
    <location>
        <begin position="7"/>
        <end position="166"/>
    </location>
</feature>
<evidence type="ECO:0000313" key="2">
    <source>
        <dbReference type="EMBL" id="MFC3713160.1"/>
    </source>
</evidence>
<organism evidence="2 3">
    <name type="scientific">Sphingoaurantiacus capsulatus</name>
    <dbReference type="NCBI Taxonomy" id="1771310"/>
    <lineage>
        <taxon>Bacteria</taxon>
        <taxon>Pseudomonadati</taxon>
        <taxon>Pseudomonadota</taxon>
        <taxon>Alphaproteobacteria</taxon>
        <taxon>Sphingomonadales</taxon>
        <taxon>Sphingosinicellaceae</taxon>
        <taxon>Sphingoaurantiacus</taxon>
    </lineage>
</organism>
<reference evidence="3" key="1">
    <citation type="journal article" date="2019" name="Int. J. Syst. Evol. Microbiol.">
        <title>The Global Catalogue of Microorganisms (GCM) 10K type strain sequencing project: providing services to taxonomists for standard genome sequencing and annotation.</title>
        <authorList>
            <consortium name="The Broad Institute Genomics Platform"/>
            <consortium name="The Broad Institute Genome Sequencing Center for Infectious Disease"/>
            <person name="Wu L."/>
            <person name="Ma J."/>
        </authorList>
    </citation>
    <scope>NUCLEOTIDE SEQUENCE [LARGE SCALE GENOMIC DNA]</scope>
    <source>
        <strain evidence="3">KCTC 42644</strain>
    </source>
</reference>
<proteinExistence type="predicted"/>
<dbReference type="Proteomes" id="UP001595615">
    <property type="component" value="Unassembled WGS sequence"/>
</dbReference>
<dbReference type="PROSITE" id="PS51186">
    <property type="entry name" value="GNAT"/>
    <property type="match status" value="1"/>
</dbReference>
<dbReference type="EMBL" id="JBHRXV010000010">
    <property type="protein sequence ID" value="MFC3713160.1"/>
    <property type="molecule type" value="Genomic_DNA"/>
</dbReference>
<name>A0ABV7XAJ1_9SPHN</name>
<dbReference type="EC" id="2.3.-.-" evidence="2"/>
<sequence>MIETERLLVRPWQDSDRAPFAEMGQDPEVMATLGPLMSRAEVDAAVDRLMAHQAKHGFCFWALERKADGMFLGFCGLKAEAAAPHLAGELETGWRLRRDAWGGGYAREAAEASLGWALANTSYKRVIAITTPGNVRSWGLMERLGMHRLADGDFDHPSVPDGDPLKPHITYAIDRPR</sequence>
<dbReference type="InterPro" id="IPR000182">
    <property type="entry name" value="GNAT_dom"/>
</dbReference>
<dbReference type="SUPFAM" id="SSF55729">
    <property type="entry name" value="Acyl-CoA N-acyltransferases (Nat)"/>
    <property type="match status" value="1"/>
</dbReference>
<gene>
    <name evidence="2" type="ORF">ACFOMD_11290</name>
</gene>
<evidence type="ECO:0000259" key="1">
    <source>
        <dbReference type="PROSITE" id="PS51186"/>
    </source>
</evidence>
<evidence type="ECO:0000313" key="3">
    <source>
        <dbReference type="Proteomes" id="UP001595615"/>
    </source>
</evidence>
<accession>A0ABV7XAJ1</accession>